<feature type="chain" id="PRO_5012195759" evidence="1">
    <location>
        <begin position="22"/>
        <end position="253"/>
    </location>
</feature>
<dbReference type="RefSeq" id="WP_089380252.1">
    <property type="nucleotide sequence ID" value="NZ_FZNT01000002.1"/>
</dbReference>
<dbReference type="CDD" id="cd03394">
    <property type="entry name" value="PAP2_like_5"/>
    <property type="match status" value="1"/>
</dbReference>
<feature type="signal peptide" evidence="1">
    <location>
        <begin position="1"/>
        <end position="21"/>
    </location>
</feature>
<accession>A0A238VSF9</accession>
<proteinExistence type="predicted"/>
<dbReference type="AlphaFoldDB" id="A0A238VSF9"/>
<dbReference type="PANTHER" id="PTHR14969">
    <property type="entry name" value="SPHINGOSINE-1-PHOSPHATE PHOSPHOHYDROLASE"/>
    <property type="match status" value="1"/>
</dbReference>
<keyword evidence="4" id="KW-1185">Reference proteome</keyword>
<protein>
    <submittedName>
        <fullName evidence="3">PAP2 superfamily protein</fullName>
    </submittedName>
</protein>
<dbReference type="SUPFAM" id="SSF48317">
    <property type="entry name" value="Acid phosphatase/Vanadium-dependent haloperoxidase"/>
    <property type="match status" value="1"/>
</dbReference>
<keyword evidence="1" id="KW-0732">Signal</keyword>
<evidence type="ECO:0000259" key="2">
    <source>
        <dbReference type="SMART" id="SM00014"/>
    </source>
</evidence>
<dbReference type="SMART" id="SM00014">
    <property type="entry name" value="acidPPc"/>
    <property type="match status" value="1"/>
</dbReference>
<organism evidence="3 4">
    <name type="scientific">Lutibacter agarilyticus</name>
    <dbReference type="NCBI Taxonomy" id="1109740"/>
    <lineage>
        <taxon>Bacteria</taxon>
        <taxon>Pseudomonadati</taxon>
        <taxon>Bacteroidota</taxon>
        <taxon>Flavobacteriia</taxon>
        <taxon>Flavobacteriales</taxon>
        <taxon>Flavobacteriaceae</taxon>
        <taxon>Lutibacter</taxon>
    </lineage>
</organism>
<dbReference type="PANTHER" id="PTHR14969:SF13">
    <property type="entry name" value="AT30094P"/>
    <property type="match status" value="1"/>
</dbReference>
<dbReference type="Gene3D" id="1.20.144.10">
    <property type="entry name" value="Phosphatidic acid phosphatase type 2/haloperoxidase"/>
    <property type="match status" value="1"/>
</dbReference>
<dbReference type="InterPro" id="IPR036938">
    <property type="entry name" value="PAP2/HPO_sf"/>
</dbReference>
<reference evidence="3 4" key="1">
    <citation type="submission" date="2017-06" db="EMBL/GenBank/DDBJ databases">
        <authorList>
            <person name="Kim H.J."/>
            <person name="Triplett B.A."/>
        </authorList>
    </citation>
    <scope>NUCLEOTIDE SEQUENCE [LARGE SCALE GENOMIC DNA]</scope>
    <source>
        <strain evidence="3 4">DSM 29150</strain>
    </source>
</reference>
<evidence type="ECO:0000256" key="1">
    <source>
        <dbReference type="SAM" id="SignalP"/>
    </source>
</evidence>
<sequence length="253" mass="28483">MKIASKLLLGCFFLNVLSFNAQTTQSQQNNYSLDSLQSKKSRTVLQKSMVPASLIGLGLIINGSDFERNLQSDLRDKVGNDYEFPIDDYILFVPIVQMYAADALGMKAKNHWFDQTKYLFISNVVSTGISELLKSLITKTRPDTTDGNSFPSGHSTIAFTNAAVLQNEFQNTSPVFAYSGYAFAATTGVFRMLNNRHYLSDVLMGAGIGILVTQLVYHFEPFKNFNPFKKSKNISFFPQYKEKTYGFYFSYAL</sequence>
<dbReference type="Pfam" id="PF01569">
    <property type="entry name" value="PAP2"/>
    <property type="match status" value="1"/>
</dbReference>
<dbReference type="Proteomes" id="UP000198384">
    <property type="component" value="Unassembled WGS sequence"/>
</dbReference>
<dbReference type="InterPro" id="IPR000326">
    <property type="entry name" value="PAP2/HPO"/>
</dbReference>
<name>A0A238VSF9_9FLAO</name>
<evidence type="ECO:0000313" key="4">
    <source>
        <dbReference type="Proteomes" id="UP000198384"/>
    </source>
</evidence>
<dbReference type="EMBL" id="FZNT01000002">
    <property type="protein sequence ID" value="SNR37245.1"/>
    <property type="molecule type" value="Genomic_DNA"/>
</dbReference>
<gene>
    <name evidence="3" type="ORF">SAMN06265371_10234</name>
</gene>
<dbReference type="OrthoDB" id="9773582at2"/>
<feature type="domain" description="Phosphatidic acid phosphatase type 2/haloperoxidase" evidence="2">
    <location>
        <begin position="117"/>
        <end position="217"/>
    </location>
</feature>
<evidence type="ECO:0000313" key="3">
    <source>
        <dbReference type="EMBL" id="SNR37245.1"/>
    </source>
</evidence>